<proteinExistence type="inferred from homology"/>
<gene>
    <name evidence="3" type="ordered locus">MYPU_1120</name>
</gene>
<evidence type="ECO:0000259" key="2">
    <source>
        <dbReference type="Pfam" id="PF03202"/>
    </source>
</evidence>
<evidence type="ECO:0000313" key="3">
    <source>
        <dbReference type="EMBL" id="CAC13285.1"/>
    </source>
</evidence>
<reference evidence="3 4" key="1">
    <citation type="journal article" date="2001" name="Nucleic Acids Res.">
        <title>The complete genome sequence of the murine respiratory pathogen Mycoplasma pulmonis.</title>
        <authorList>
            <person name="Chambaud I."/>
            <person name="Heilig R."/>
            <person name="Ferris S."/>
            <person name="Barbe V."/>
            <person name="Samson D."/>
            <person name="Galisson F."/>
            <person name="Moszer I."/>
            <person name="Dybvig K."/>
            <person name="Wroblewski H."/>
            <person name="Viari A."/>
            <person name="Rocha E.P.C."/>
            <person name="Blanchard A."/>
        </authorList>
    </citation>
    <scope>NUCLEOTIDE SEQUENCE [LARGE SCALE GENOMIC DNA]</scope>
    <source>
        <strain evidence="3 4">UAB CTIP</strain>
    </source>
</reference>
<dbReference type="BioCyc" id="MPUL272635:G1GT6-111-MONOMER"/>
<dbReference type="KEGG" id="mpu:MYPU_1120"/>
<keyword evidence="4" id="KW-1185">Reference proteome</keyword>
<evidence type="ECO:0000256" key="1">
    <source>
        <dbReference type="ARBA" id="ARBA00009031"/>
    </source>
</evidence>
<dbReference type="AlphaFoldDB" id="Q98R98"/>
<dbReference type="EMBL" id="AL445563">
    <property type="protein sequence ID" value="CAC13285.1"/>
    <property type="molecule type" value="Genomic_DNA"/>
</dbReference>
<dbReference type="PIR" id="H90525">
    <property type="entry name" value="H90525"/>
</dbReference>
<dbReference type="HOGENOM" id="CLU_914734_0_0_14"/>
<dbReference type="STRING" id="272635.gene:17576693"/>
<dbReference type="RefSeq" id="WP_010924916.1">
    <property type="nucleotide sequence ID" value="NC_002771.1"/>
</dbReference>
<dbReference type="Pfam" id="PF03202">
    <property type="entry name" value="Lipoprotein_10"/>
    <property type="match status" value="1"/>
</dbReference>
<protein>
    <recommendedName>
        <fullName evidence="2">Mycoplasma lipoprotein C-terminal domain-containing protein</fullName>
    </recommendedName>
</protein>
<dbReference type="Proteomes" id="UP000000528">
    <property type="component" value="Chromosome"/>
</dbReference>
<organism evidence="4">
    <name type="scientific">Mycoplasmopsis pulmonis (strain UAB CTIP)</name>
    <name type="common">Mycoplasma pulmonis</name>
    <dbReference type="NCBI Taxonomy" id="272635"/>
    <lineage>
        <taxon>Bacteria</taxon>
        <taxon>Bacillati</taxon>
        <taxon>Mycoplasmatota</taxon>
        <taxon>Mycoplasmoidales</taxon>
        <taxon>Metamycoplasmataceae</taxon>
        <taxon>Mycoplasmopsis</taxon>
    </lineage>
</organism>
<comment type="similarity">
    <text evidence="1">Belongs to the MG185/MG260 family.</text>
</comment>
<name>Q98R98_MYCPU</name>
<dbReference type="InterPro" id="IPR004890">
    <property type="entry name" value="Lipoprotein_10_C"/>
</dbReference>
<feature type="domain" description="Mycoplasma lipoprotein C-terminal" evidence="2">
    <location>
        <begin position="143"/>
        <end position="207"/>
    </location>
</feature>
<sequence>MDYHLQLFLKSFDNYEQNLSNYQDIKLWNLSKTKDEIIFNFKDPQVKLSLEKIYNTYKQNLRNVEIKNKNFSSIKYLGFDDGWTNTIIRSYQCAFAFGPSVGMRNLSWKKEENLALKKDVLHERQVRFFSDKNKEKTTYFKGGSSLVLIDTNQRENRATLKFVNWLYNGKIESLNMNVSDFIIENSGYFLPLKTIINKQFLKELEQKLKDKKILIEKTSDEKLKDKLFIQANYLESSILSLADLLDYLNLEKSKIDILYYPANQKTFEVISYIKNALEKWSKNIEKSQDESFEKFYEHLLKLTN</sequence>
<evidence type="ECO:0000313" key="4">
    <source>
        <dbReference type="Proteomes" id="UP000000528"/>
    </source>
</evidence>
<accession>Q98R98</accession>